<dbReference type="Proteomes" id="UP000799537">
    <property type="component" value="Unassembled WGS sequence"/>
</dbReference>
<feature type="compositionally biased region" description="Basic and acidic residues" evidence="1">
    <location>
        <begin position="191"/>
        <end position="200"/>
    </location>
</feature>
<feature type="region of interest" description="Disordered" evidence="1">
    <location>
        <begin position="345"/>
        <end position="420"/>
    </location>
</feature>
<feature type="compositionally biased region" description="Basic and acidic residues" evidence="1">
    <location>
        <begin position="170"/>
        <end position="180"/>
    </location>
</feature>
<protein>
    <submittedName>
        <fullName evidence="2">Uncharacterized protein</fullName>
    </submittedName>
</protein>
<feature type="region of interest" description="Disordered" evidence="1">
    <location>
        <begin position="123"/>
        <end position="144"/>
    </location>
</feature>
<feature type="region of interest" description="Disordered" evidence="1">
    <location>
        <begin position="1"/>
        <end position="53"/>
    </location>
</feature>
<evidence type="ECO:0000313" key="2">
    <source>
        <dbReference type="EMBL" id="KAF2159143.1"/>
    </source>
</evidence>
<dbReference type="GeneID" id="54567929"/>
<dbReference type="EMBL" id="ML993642">
    <property type="protein sequence ID" value="KAF2159143.1"/>
    <property type="molecule type" value="Genomic_DNA"/>
</dbReference>
<name>A0A6A6BX33_ZASCE</name>
<sequence length="446" mass="48571">MPSSKPTSPSDPPSPLQDERHALPPSVEAKRASSSSSPSNTHRPHHLSPPAQALHHRSGVDELLVGPSNTSLASQPYHDAASFLGTCIEIELAEGEDVPLFRRPDFRGGGQGHGTVERIEEVPGVGDGEGEKQQGKRKASQRMSTTFESVVGFGRTMKRRVSSLWSNRGGDGDRKRKDSRWMSLEGGQWREQAEERRDRPPVLGAAGPAAARQENNPYPSRSWFLDARAAAAAQSSRTSGHWTPCTVDARSTAGLLGVEGDSLSRSMTNESFRTARTRLLEREEGAVLQGEDAGVDGIGDLQTPKEAKPRGESLVETGYTLAHHVEHAKKLGRFDPERIARRFDGEEGGTVLEPAVASPPAVEESLQGRPDQHNHSKEEPISSNKRKNSTMWSFFRGRQASQPREPRPSVATVEQEEERSRVTFGADLARVAGIIGTSMQQAPVML</sequence>
<gene>
    <name evidence="2" type="ORF">M409DRAFT_61095</name>
</gene>
<reference evidence="2" key="1">
    <citation type="journal article" date="2020" name="Stud. Mycol.">
        <title>101 Dothideomycetes genomes: a test case for predicting lifestyles and emergence of pathogens.</title>
        <authorList>
            <person name="Haridas S."/>
            <person name="Albert R."/>
            <person name="Binder M."/>
            <person name="Bloem J."/>
            <person name="Labutti K."/>
            <person name="Salamov A."/>
            <person name="Andreopoulos B."/>
            <person name="Baker S."/>
            <person name="Barry K."/>
            <person name="Bills G."/>
            <person name="Bluhm B."/>
            <person name="Cannon C."/>
            <person name="Castanera R."/>
            <person name="Culley D."/>
            <person name="Daum C."/>
            <person name="Ezra D."/>
            <person name="Gonzalez J."/>
            <person name="Henrissat B."/>
            <person name="Kuo A."/>
            <person name="Liang C."/>
            <person name="Lipzen A."/>
            <person name="Lutzoni F."/>
            <person name="Magnuson J."/>
            <person name="Mondo S."/>
            <person name="Nolan M."/>
            <person name="Ohm R."/>
            <person name="Pangilinan J."/>
            <person name="Park H.-J."/>
            <person name="Ramirez L."/>
            <person name="Alfaro M."/>
            <person name="Sun H."/>
            <person name="Tritt A."/>
            <person name="Yoshinaga Y."/>
            <person name="Zwiers L.-H."/>
            <person name="Turgeon B."/>
            <person name="Goodwin S."/>
            <person name="Spatafora J."/>
            <person name="Crous P."/>
            <person name="Grigoriev I."/>
        </authorList>
    </citation>
    <scope>NUCLEOTIDE SEQUENCE</scope>
    <source>
        <strain evidence="2">ATCC 36951</strain>
    </source>
</reference>
<evidence type="ECO:0000313" key="3">
    <source>
        <dbReference type="Proteomes" id="UP000799537"/>
    </source>
</evidence>
<feature type="region of interest" description="Disordered" evidence="1">
    <location>
        <begin position="162"/>
        <end position="219"/>
    </location>
</feature>
<evidence type="ECO:0000256" key="1">
    <source>
        <dbReference type="SAM" id="MobiDB-lite"/>
    </source>
</evidence>
<dbReference type="RefSeq" id="XP_033660032.1">
    <property type="nucleotide sequence ID" value="XM_033814657.1"/>
</dbReference>
<feature type="compositionally biased region" description="Basic and acidic residues" evidence="1">
    <location>
        <begin position="370"/>
        <end position="380"/>
    </location>
</feature>
<proteinExistence type="predicted"/>
<keyword evidence="3" id="KW-1185">Reference proteome</keyword>
<dbReference type="AlphaFoldDB" id="A0A6A6BX33"/>
<organism evidence="2 3">
    <name type="scientific">Zasmidium cellare ATCC 36951</name>
    <dbReference type="NCBI Taxonomy" id="1080233"/>
    <lineage>
        <taxon>Eukaryota</taxon>
        <taxon>Fungi</taxon>
        <taxon>Dikarya</taxon>
        <taxon>Ascomycota</taxon>
        <taxon>Pezizomycotina</taxon>
        <taxon>Dothideomycetes</taxon>
        <taxon>Dothideomycetidae</taxon>
        <taxon>Mycosphaerellales</taxon>
        <taxon>Mycosphaerellaceae</taxon>
        <taxon>Zasmidium</taxon>
    </lineage>
</organism>
<accession>A0A6A6BX33</accession>